<feature type="transmembrane region" description="Helical" evidence="8">
    <location>
        <begin position="156"/>
        <end position="176"/>
    </location>
</feature>
<comment type="similarity">
    <text evidence="2 8">Belongs to the 4-toluene sulfonate uptake permease (TSUP) (TC 2.A.102) family.</text>
</comment>
<dbReference type="PANTHER" id="PTHR30269">
    <property type="entry name" value="TRANSMEMBRANE PROTEIN YFCA"/>
    <property type="match status" value="1"/>
</dbReference>
<dbReference type="PANTHER" id="PTHR30269:SF23">
    <property type="entry name" value="MEMBRANE TRANSPORTER PROTEIN YDHB-RELATED"/>
    <property type="match status" value="1"/>
</dbReference>
<feature type="transmembrane region" description="Helical" evidence="8">
    <location>
        <begin position="85"/>
        <end position="103"/>
    </location>
</feature>
<keyword evidence="3" id="KW-0813">Transport</keyword>
<dbReference type="EMBL" id="SPQQ01000005">
    <property type="protein sequence ID" value="TGE37441.1"/>
    <property type="molecule type" value="Genomic_DNA"/>
</dbReference>
<proteinExistence type="inferred from homology"/>
<sequence>MIGFSKTGISGFLILVIPILADVFGGRESTGIILPMLIVGDLFAVWYYHRHTEWSNIKKLLPWTVVGLALGLTVGKYINDSQFKTLIAIMVLICLIILVYTEMKGERLNVPKKFWFYALIGILVGFASMIGNVAGPIFTLYLLASDFKKNDFMGTTAWFFLIINLAKVPLQIFVWHNITMKSILLAGGMIPAITIGALVGVAIIKKLDDKFFRNIVIAITALATIKLFI</sequence>
<dbReference type="GO" id="GO:0005886">
    <property type="term" value="C:plasma membrane"/>
    <property type="evidence" value="ECO:0007669"/>
    <property type="project" value="UniProtKB-SubCell"/>
</dbReference>
<keyword evidence="4 8" id="KW-1003">Cell membrane</keyword>
<evidence type="ECO:0000256" key="8">
    <source>
        <dbReference type="RuleBase" id="RU363041"/>
    </source>
</evidence>
<dbReference type="InterPro" id="IPR052017">
    <property type="entry name" value="TSUP"/>
</dbReference>
<evidence type="ECO:0000256" key="7">
    <source>
        <dbReference type="ARBA" id="ARBA00023136"/>
    </source>
</evidence>
<keyword evidence="10" id="KW-1185">Reference proteome</keyword>
<evidence type="ECO:0000256" key="2">
    <source>
        <dbReference type="ARBA" id="ARBA00009142"/>
    </source>
</evidence>
<feature type="transmembrane region" description="Helical" evidence="8">
    <location>
        <begin position="115"/>
        <end position="144"/>
    </location>
</feature>
<evidence type="ECO:0000313" key="10">
    <source>
        <dbReference type="Proteomes" id="UP000298460"/>
    </source>
</evidence>
<accession>A0A4Z0R2Z7</accession>
<gene>
    <name evidence="9" type="ORF">E4K67_15660</name>
</gene>
<name>A0A4Z0R2Z7_9FIRM</name>
<keyword evidence="6 8" id="KW-1133">Transmembrane helix</keyword>
<evidence type="ECO:0000256" key="6">
    <source>
        <dbReference type="ARBA" id="ARBA00022989"/>
    </source>
</evidence>
<keyword evidence="5 8" id="KW-0812">Transmembrane</keyword>
<evidence type="ECO:0000313" key="9">
    <source>
        <dbReference type="EMBL" id="TGE37441.1"/>
    </source>
</evidence>
<dbReference type="Proteomes" id="UP000298460">
    <property type="component" value="Unassembled WGS sequence"/>
</dbReference>
<evidence type="ECO:0000256" key="5">
    <source>
        <dbReference type="ARBA" id="ARBA00022692"/>
    </source>
</evidence>
<evidence type="ECO:0000256" key="4">
    <source>
        <dbReference type="ARBA" id="ARBA00022475"/>
    </source>
</evidence>
<evidence type="ECO:0000256" key="1">
    <source>
        <dbReference type="ARBA" id="ARBA00004651"/>
    </source>
</evidence>
<dbReference type="OrthoDB" id="9801058at2"/>
<comment type="subcellular location">
    <subcellularLocation>
        <location evidence="1 8">Cell membrane</location>
        <topology evidence="1 8">Multi-pass membrane protein</topology>
    </subcellularLocation>
</comment>
<feature type="transmembrane region" description="Helical" evidence="8">
    <location>
        <begin position="60"/>
        <end position="79"/>
    </location>
</feature>
<reference evidence="9 10" key="1">
    <citation type="submission" date="2019-03" db="EMBL/GenBank/DDBJ databases">
        <title>Draft Genome Sequence of Desulfosporosinus fructosivorans Strain 63.6F, Isolated from Marine Sediment in the Baltic Sea.</title>
        <authorList>
            <person name="Hausmann B."/>
            <person name="Vandieken V."/>
            <person name="Pjevac P."/>
            <person name="Schreck K."/>
            <person name="Herbold C.W."/>
            <person name="Loy A."/>
        </authorList>
    </citation>
    <scope>NUCLEOTIDE SEQUENCE [LARGE SCALE GENOMIC DNA]</scope>
    <source>
        <strain evidence="9 10">63.6F</strain>
    </source>
</reference>
<feature type="transmembrane region" description="Helical" evidence="8">
    <location>
        <begin position="183"/>
        <end position="205"/>
    </location>
</feature>
<dbReference type="InterPro" id="IPR002781">
    <property type="entry name" value="TM_pro_TauE-like"/>
</dbReference>
<dbReference type="AlphaFoldDB" id="A0A4Z0R2Z7"/>
<evidence type="ECO:0000256" key="3">
    <source>
        <dbReference type="ARBA" id="ARBA00022448"/>
    </source>
</evidence>
<protein>
    <recommendedName>
        <fullName evidence="8">Probable membrane transporter protein</fullName>
    </recommendedName>
</protein>
<organism evidence="9 10">
    <name type="scientific">Desulfosporosinus fructosivorans</name>
    <dbReference type="NCBI Taxonomy" id="2018669"/>
    <lineage>
        <taxon>Bacteria</taxon>
        <taxon>Bacillati</taxon>
        <taxon>Bacillota</taxon>
        <taxon>Clostridia</taxon>
        <taxon>Eubacteriales</taxon>
        <taxon>Desulfitobacteriaceae</taxon>
        <taxon>Desulfosporosinus</taxon>
    </lineage>
</organism>
<dbReference type="Pfam" id="PF01925">
    <property type="entry name" value="TauE"/>
    <property type="match status" value="1"/>
</dbReference>
<feature type="transmembrane region" description="Helical" evidence="8">
    <location>
        <begin position="31"/>
        <end position="48"/>
    </location>
</feature>
<keyword evidence="7 8" id="KW-0472">Membrane</keyword>
<comment type="caution">
    <text evidence="9">The sequence shown here is derived from an EMBL/GenBank/DDBJ whole genome shotgun (WGS) entry which is preliminary data.</text>
</comment>